<dbReference type="InterPro" id="IPR046879">
    <property type="entry name" value="KANL3/Tex30_Abhydrolase"/>
</dbReference>
<dbReference type="InterPro" id="IPR029058">
    <property type="entry name" value="AB_hydrolase_fold"/>
</dbReference>
<organism evidence="2 3">
    <name type="scientific">Roseicella aerolata</name>
    <dbReference type="NCBI Taxonomy" id="2883479"/>
    <lineage>
        <taxon>Bacteria</taxon>
        <taxon>Pseudomonadati</taxon>
        <taxon>Pseudomonadota</taxon>
        <taxon>Alphaproteobacteria</taxon>
        <taxon>Acetobacterales</taxon>
        <taxon>Roseomonadaceae</taxon>
        <taxon>Roseicella</taxon>
    </lineage>
</organism>
<dbReference type="Gene3D" id="3.40.50.1820">
    <property type="entry name" value="alpha/beta hydrolase"/>
    <property type="match status" value="1"/>
</dbReference>
<comment type="caution">
    <text evidence="2">The sequence shown here is derived from an EMBL/GenBank/DDBJ whole genome shotgun (WGS) entry which is preliminary data.</text>
</comment>
<keyword evidence="3" id="KW-1185">Reference proteome</keyword>
<proteinExistence type="predicted"/>
<protein>
    <submittedName>
        <fullName evidence="2">Dienelactone hydrolase family protein</fullName>
    </submittedName>
</protein>
<dbReference type="RefSeq" id="WP_226603268.1">
    <property type="nucleotide sequence ID" value="NZ_JAJAQI010000001.1"/>
</dbReference>
<gene>
    <name evidence="2" type="ORF">LHA35_00830</name>
</gene>
<evidence type="ECO:0000313" key="2">
    <source>
        <dbReference type="EMBL" id="MCB4820273.1"/>
    </source>
</evidence>
<reference evidence="2" key="1">
    <citation type="submission" date="2021-10" db="EMBL/GenBank/DDBJ databases">
        <title>Roseicella aerolatum sp. nov., isolated from aerosols of e-waste dismantling site.</title>
        <authorList>
            <person name="Qin T."/>
        </authorList>
    </citation>
    <scope>NUCLEOTIDE SEQUENCE</scope>
    <source>
        <strain evidence="2">GB24</strain>
    </source>
</reference>
<dbReference type="GO" id="GO:0016787">
    <property type="term" value="F:hydrolase activity"/>
    <property type="evidence" value="ECO:0007669"/>
    <property type="project" value="UniProtKB-KW"/>
</dbReference>
<accession>A0A9X1IBF0</accession>
<dbReference type="EMBL" id="JAJAQI010000001">
    <property type="protein sequence ID" value="MCB4820273.1"/>
    <property type="molecule type" value="Genomic_DNA"/>
</dbReference>
<dbReference type="Proteomes" id="UP001139311">
    <property type="component" value="Unassembled WGS sequence"/>
</dbReference>
<dbReference type="SUPFAM" id="SSF53474">
    <property type="entry name" value="alpha/beta-Hydrolases"/>
    <property type="match status" value="1"/>
</dbReference>
<dbReference type="Pfam" id="PF20408">
    <property type="entry name" value="Abhydrolase_11"/>
    <property type="match status" value="1"/>
</dbReference>
<dbReference type="InterPro" id="IPR050261">
    <property type="entry name" value="FrsA_esterase"/>
</dbReference>
<dbReference type="PANTHER" id="PTHR22946">
    <property type="entry name" value="DIENELACTONE HYDROLASE DOMAIN-CONTAINING PROTEIN-RELATED"/>
    <property type="match status" value="1"/>
</dbReference>
<dbReference type="AlphaFoldDB" id="A0A9X1IBF0"/>
<feature type="domain" description="KANL3/Tex30 alpha/beta hydrolase-like" evidence="1">
    <location>
        <begin position="33"/>
        <end position="197"/>
    </location>
</feature>
<evidence type="ECO:0000313" key="3">
    <source>
        <dbReference type="Proteomes" id="UP001139311"/>
    </source>
</evidence>
<keyword evidence="2" id="KW-0378">Hydrolase</keyword>
<name>A0A9X1IBF0_9PROT</name>
<sequence length="224" mass="23487">MQASSHKVRTETVSIPPMGLEGVLEVPPSACGVVVFAHGSGSGRHSPRNRQVAQALHQAGLATLLCDLLTEAEATDRRAVFDIGLLARRLEHAVHCATSHDATEGLPLGLFGASTGAAAALTAAAERPGTVGAVVSRGGRPDLVGELHLKNLAAPTLLIVGGEDRQVLALNEWAQGWMTCPTELSVVPGATHLFEEPGALEQVAKLAADWFHRWLVREGDDGPQ</sequence>
<evidence type="ECO:0000259" key="1">
    <source>
        <dbReference type="Pfam" id="PF20408"/>
    </source>
</evidence>